<dbReference type="InterPro" id="IPR036396">
    <property type="entry name" value="Cyt_P450_sf"/>
</dbReference>
<dbReference type="GO" id="GO:0020037">
    <property type="term" value="F:heme binding"/>
    <property type="evidence" value="ECO:0007669"/>
    <property type="project" value="InterPro"/>
</dbReference>
<evidence type="ECO:0000256" key="5">
    <source>
        <dbReference type="PIRSR" id="PIRSR602401-1"/>
    </source>
</evidence>
<dbReference type="InterPro" id="IPR002401">
    <property type="entry name" value="Cyt_P450_E_grp-I"/>
</dbReference>
<dbReference type="GO" id="GO:0005506">
    <property type="term" value="F:iron ion binding"/>
    <property type="evidence" value="ECO:0007669"/>
    <property type="project" value="InterPro"/>
</dbReference>
<keyword evidence="4 5" id="KW-0408">Iron</keyword>
<protein>
    <recommendedName>
        <fullName evidence="9">Trichodiene oxygenase cytochrome P450</fullName>
    </recommendedName>
</protein>
<evidence type="ECO:0000256" key="1">
    <source>
        <dbReference type="ARBA" id="ARBA00001971"/>
    </source>
</evidence>
<keyword evidence="6" id="KW-0503">Monooxygenase</keyword>
<comment type="cofactor">
    <cofactor evidence="1 5">
        <name>heme</name>
        <dbReference type="ChEBI" id="CHEBI:30413"/>
    </cofactor>
</comment>
<sequence length="243" mass="27177">MASKAHVPVTRGFAAAAESTTCSGDNVPKASELTVKRLSDEAGVLIGAGSDTIRRVLEVLVFHIVDNSYIHRKLQSELSEAMPNRSCILPLPEMERLPYLAAVIQESTRSKTLNWKQKLISEKHCDSPMVYHNALPESQEQSHLTTMARSSYQDSLSAWIQLKDTSKRLQRYNIAFSRGTRQCVGMNLAYAELFLAVSTLFRRYDMQLYKTNIDSVKLSADNFLPTPKPGTQGVRVLIKTRAS</sequence>
<dbReference type="PRINTS" id="PR00463">
    <property type="entry name" value="EP450I"/>
</dbReference>
<evidence type="ECO:0000313" key="7">
    <source>
        <dbReference type="EMBL" id="CZT53321.1"/>
    </source>
</evidence>
<gene>
    <name evidence="7" type="ORF">RSE6_14811</name>
</gene>
<keyword evidence="5 6" id="KW-0349">Heme</keyword>
<evidence type="ECO:0000256" key="4">
    <source>
        <dbReference type="ARBA" id="ARBA00023004"/>
    </source>
</evidence>
<dbReference type="GO" id="GO:0016705">
    <property type="term" value="F:oxidoreductase activity, acting on paired donors, with incorporation or reduction of molecular oxygen"/>
    <property type="evidence" value="ECO:0007669"/>
    <property type="project" value="InterPro"/>
</dbReference>
<dbReference type="Proteomes" id="UP000177625">
    <property type="component" value="Unassembled WGS sequence"/>
</dbReference>
<keyword evidence="6" id="KW-0560">Oxidoreductase</keyword>
<evidence type="ECO:0000256" key="2">
    <source>
        <dbReference type="ARBA" id="ARBA00010617"/>
    </source>
</evidence>
<name>A0A1E1MW54_RHYSE</name>
<dbReference type="Gene3D" id="1.10.630.10">
    <property type="entry name" value="Cytochrome P450"/>
    <property type="match status" value="2"/>
</dbReference>
<dbReference type="PROSITE" id="PS00086">
    <property type="entry name" value="CYTOCHROME_P450"/>
    <property type="match status" value="1"/>
</dbReference>
<keyword evidence="8" id="KW-1185">Reference proteome</keyword>
<evidence type="ECO:0008006" key="9">
    <source>
        <dbReference type="Google" id="ProtNLM"/>
    </source>
</evidence>
<dbReference type="InterPro" id="IPR001128">
    <property type="entry name" value="Cyt_P450"/>
</dbReference>
<evidence type="ECO:0000256" key="3">
    <source>
        <dbReference type="ARBA" id="ARBA00022723"/>
    </source>
</evidence>
<dbReference type="GO" id="GO:0004497">
    <property type="term" value="F:monooxygenase activity"/>
    <property type="evidence" value="ECO:0007669"/>
    <property type="project" value="UniProtKB-KW"/>
</dbReference>
<accession>A0A1E1MW54</accession>
<keyword evidence="3 5" id="KW-0479">Metal-binding</keyword>
<dbReference type="SUPFAM" id="SSF48264">
    <property type="entry name" value="Cytochrome P450"/>
    <property type="match status" value="1"/>
</dbReference>
<dbReference type="InterPro" id="IPR017972">
    <property type="entry name" value="Cyt_P450_CS"/>
</dbReference>
<evidence type="ECO:0000256" key="6">
    <source>
        <dbReference type="RuleBase" id="RU000461"/>
    </source>
</evidence>
<dbReference type="PANTHER" id="PTHR24305:SF166">
    <property type="entry name" value="CYTOCHROME P450 12A4, MITOCHONDRIAL-RELATED"/>
    <property type="match status" value="1"/>
</dbReference>
<dbReference type="EMBL" id="FJVC01000722">
    <property type="protein sequence ID" value="CZT53321.1"/>
    <property type="molecule type" value="Genomic_DNA"/>
</dbReference>
<reference evidence="8" key="1">
    <citation type="submission" date="2016-03" db="EMBL/GenBank/DDBJ databases">
        <authorList>
            <person name="Guldener U."/>
        </authorList>
    </citation>
    <scope>NUCLEOTIDE SEQUENCE [LARGE SCALE GENOMIC DNA]</scope>
</reference>
<feature type="binding site" description="axial binding residue" evidence="5">
    <location>
        <position position="183"/>
    </location>
    <ligand>
        <name>heme</name>
        <dbReference type="ChEBI" id="CHEBI:30413"/>
    </ligand>
    <ligandPart>
        <name>Fe</name>
        <dbReference type="ChEBI" id="CHEBI:18248"/>
    </ligandPart>
</feature>
<evidence type="ECO:0000313" key="8">
    <source>
        <dbReference type="Proteomes" id="UP000177625"/>
    </source>
</evidence>
<dbReference type="InterPro" id="IPR050121">
    <property type="entry name" value="Cytochrome_P450_monoxygenase"/>
</dbReference>
<dbReference type="Pfam" id="PF00067">
    <property type="entry name" value="p450"/>
    <property type="match status" value="2"/>
</dbReference>
<dbReference type="PANTHER" id="PTHR24305">
    <property type="entry name" value="CYTOCHROME P450"/>
    <property type="match status" value="1"/>
</dbReference>
<comment type="similarity">
    <text evidence="2 6">Belongs to the cytochrome P450 family.</text>
</comment>
<dbReference type="AlphaFoldDB" id="A0A1E1MW54"/>
<organism evidence="7 8">
    <name type="scientific">Rhynchosporium secalis</name>
    <name type="common">Barley scald fungus</name>
    <dbReference type="NCBI Taxonomy" id="38038"/>
    <lineage>
        <taxon>Eukaryota</taxon>
        <taxon>Fungi</taxon>
        <taxon>Dikarya</taxon>
        <taxon>Ascomycota</taxon>
        <taxon>Pezizomycotina</taxon>
        <taxon>Leotiomycetes</taxon>
        <taxon>Helotiales</taxon>
        <taxon>Ploettnerulaceae</taxon>
        <taxon>Rhynchosporium</taxon>
    </lineage>
</organism>
<dbReference type="PRINTS" id="PR00385">
    <property type="entry name" value="P450"/>
</dbReference>
<proteinExistence type="inferred from homology"/>